<dbReference type="EMBL" id="CP053452">
    <property type="protein sequence ID" value="QJW98667.1"/>
    <property type="molecule type" value="Genomic_DNA"/>
</dbReference>
<keyword evidence="2" id="KW-1185">Reference proteome</keyword>
<reference evidence="2" key="1">
    <citation type="submission" date="2020-05" db="EMBL/GenBank/DDBJ databases">
        <title>Frigoriglobus tundricola gen. nov., sp. nov., a psychrotolerant cellulolytic planctomycete of the family Gemmataceae with two divergent copies of 16S rRNA gene.</title>
        <authorList>
            <person name="Kulichevskaya I.S."/>
            <person name="Ivanova A.A."/>
            <person name="Naumoff D.G."/>
            <person name="Beletsky A.V."/>
            <person name="Rijpstra W.I.C."/>
            <person name="Sinninghe Damste J.S."/>
            <person name="Mardanov A.V."/>
            <person name="Ravin N.V."/>
            <person name="Dedysh S.N."/>
        </authorList>
    </citation>
    <scope>NUCLEOTIDE SEQUENCE [LARGE SCALE GENOMIC DNA]</scope>
    <source>
        <strain evidence="2">PL17</strain>
    </source>
</reference>
<accession>A0A6M5YX32</accession>
<dbReference type="AlphaFoldDB" id="A0A6M5YX32"/>
<proteinExistence type="predicted"/>
<name>A0A6M5YX32_9BACT</name>
<sequence length="103" mass="10676">MDAEKALNKLEQDVAEVARAAQRDLDRGVLPEAVGFHLSRITDGLPSEVKVVQIGTLAEGLAGDEVRAAAAGLTDKQIAMIGQLIAAAKAHQDASGDPNPPPN</sequence>
<evidence type="ECO:0000313" key="2">
    <source>
        <dbReference type="Proteomes" id="UP000503447"/>
    </source>
</evidence>
<organism evidence="1 2">
    <name type="scientific">Frigoriglobus tundricola</name>
    <dbReference type="NCBI Taxonomy" id="2774151"/>
    <lineage>
        <taxon>Bacteria</taxon>
        <taxon>Pseudomonadati</taxon>
        <taxon>Planctomycetota</taxon>
        <taxon>Planctomycetia</taxon>
        <taxon>Gemmatales</taxon>
        <taxon>Gemmataceae</taxon>
        <taxon>Frigoriglobus</taxon>
    </lineage>
</organism>
<protein>
    <submittedName>
        <fullName evidence="1">Uncharacterized protein</fullName>
    </submittedName>
</protein>
<evidence type="ECO:0000313" key="1">
    <source>
        <dbReference type="EMBL" id="QJW98667.1"/>
    </source>
</evidence>
<gene>
    <name evidence="1" type="ORF">FTUN_6262</name>
</gene>
<dbReference type="Proteomes" id="UP000503447">
    <property type="component" value="Chromosome"/>
</dbReference>
<dbReference type="KEGG" id="ftj:FTUN_6262"/>
<dbReference type="RefSeq" id="WP_171473788.1">
    <property type="nucleotide sequence ID" value="NZ_CP053452.2"/>
</dbReference>